<dbReference type="Gene3D" id="1.20.120.1490">
    <property type="match status" value="1"/>
</dbReference>
<dbReference type="EMBL" id="PNRG01000004">
    <property type="protein sequence ID" value="PMR82437.1"/>
    <property type="molecule type" value="Genomic_DNA"/>
</dbReference>
<evidence type="ECO:0000313" key="4">
    <source>
        <dbReference type="Proteomes" id="UP000235547"/>
    </source>
</evidence>
<feature type="compositionally biased region" description="Low complexity" evidence="1">
    <location>
        <begin position="141"/>
        <end position="154"/>
    </location>
</feature>
<name>A0A2N7UPS1_9GAMM</name>
<evidence type="ECO:0000313" key="3">
    <source>
        <dbReference type="EMBL" id="PMR82437.1"/>
    </source>
</evidence>
<proteinExistence type="predicted"/>
<keyword evidence="4" id="KW-1185">Reference proteome</keyword>
<feature type="compositionally biased region" description="Basic and acidic residues" evidence="1">
    <location>
        <begin position="124"/>
        <end position="140"/>
    </location>
</feature>
<dbReference type="Proteomes" id="UP000235547">
    <property type="component" value="Unassembled WGS sequence"/>
</dbReference>
<feature type="region of interest" description="Disordered" evidence="1">
    <location>
        <begin position="119"/>
        <end position="154"/>
    </location>
</feature>
<evidence type="ECO:0008006" key="5">
    <source>
        <dbReference type="Google" id="ProtNLM"/>
    </source>
</evidence>
<protein>
    <recommendedName>
        <fullName evidence="5">Zinc resistance-associated protein</fullName>
    </recommendedName>
</protein>
<sequence length="154" mass="17229">MTALKLLAAASLSLLVASQASAQQMPQGAPPSAEQQVSQLDELIGLEEGQQQELVALLNDSQAIIEQKQSEAEQVQAQLYERVQPDVDEAAIREDAQRLGQLTGDMAAESVLMQARIQSTLTQEQRDELERQMEQQREQMRQMQEQMQQQQPAQ</sequence>
<keyword evidence="2" id="KW-0732">Signal</keyword>
<feature type="chain" id="PRO_5015002646" description="Zinc resistance-associated protein" evidence="2">
    <location>
        <begin position="23"/>
        <end position="154"/>
    </location>
</feature>
<evidence type="ECO:0000256" key="2">
    <source>
        <dbReference type="SAM" id="SignalP"/>
    </source>
</evidence>
<evidence type="ECO:0000256" key="1">
    <source>
        <dbReference type="SAM" id="MobiDB-lite"/>
    </source>
</evidence>
<feature type="signal peptide" evidence="2">
    <location>
        <begin position="1"/>
        <end position="22"/>
    </location>
</feature>
<dbReference type="OrthoDB" id="6366714at2"/>
<accession>A0A2N7UPS1</accession>
<comment type="caution">
    <text evidence="3">The sequence shown here is derived from an EMBL/GenBank/DDBJ whole genome shotgun (WGS) entry which is preliminary data.</text>
</comment>
<reference evidence="3 4" key="1">
    <citation type="submission" date="2018-01" db="EMBL/GenBank/DDBJ databases">
        <title>Halomonas endophytica sp. nov., isolated from storage liquid in the stems of Populus euphratica.</title>
        <authorList>
            <person name="Chen C."/>
        </authorList>
    </citation>
    <scope>NUCLEOTIDE SEQUENCE [LARGE SCALE GENOMIC DNA]</scope>
    <source>
        <strain evidence="3 4">BZ-SZ-XJ27</strain>
    </source>
</reference>
<dbReference type="AlphaFoldDB" id="A0A2N7UPS1"/>
<organism evidence="3 4">
    <name type="scientific">Halomonas urumqiensis</name>
    <dbReference type="NCBI Taxonomy" id="1684789"/>
    <lineage>
        <taxon>Bacteria</taxon>
        <taxon>Pseudomonadati</taxon>
        <taxon>Pseudomonadota</taxon>
        <taxon>Gammaproteobacteria</taxon>
        <taxon>Oceanospirillales</taxon>
        <taxon>Halomonadaceae</taxon>
        <taxon>Halomonas</taxon>
    </lineage>
</organism>
<gene>
    <name evidence="3" type="ORF">C1H70_01585</name>
</gene>
<dbReference type="RefSeq" id="WP_102586586.1">
    <property type="nucleotide sequence ID" value="NZ_BNAE01000001.1"/>
</dbReference>